<reference evidence="1 2" key="1">
    <citation type="journal article" date="2016" name="Nat. Commun.">
        <title>Thousands of microbial genomes shed light on interconnected biogeochemical processes in an aquifer system.</title>
        <authorList>
            <person name="Anantharaman K."/>
            <person name="Brown C.T."/>
            <person name="Hug L.A."/>
            <person name="Sharon I."/>
            <person name="Castelle C.J."/>
            <person name="Probst A.J."/>
            <person name="Thomas B.C."/>
            <person name="Singh A."/>
            <person name="Wilkins M.J."/>
            <person name="Karaoz U."/>
            <person name="Brodie E.L."/>
            <person name="Williams K.H."/>
            <person name="Hubbard S.S."/>
            <person name="Banfield J.F."/>
        </authorList>
    </citation>
    <scope>NUCLEOTIDE SEQUENCE [LARGE SCALE GENOMIC DNA]</scope>
</reference>
<protein>
    <submittedName>
        <fullName evidence="1">Uncharacterized protein</fullName>
    </submittedName>
</protein>
<sequence length="76" mass="8867">MKLIDGIIPVEELYKTEASVLPDRAQFNKVEFVEYRARLDTIESLFQKAGKAMGTFWGNMLSQMTHRDAPMRMERE</sequence>
<dbReference type="AlphaFoldDB" id="A0A1G2D0L2"/>
<gene>
    <name evidence="1" type="ORF">A3D65_05160</name>
</gene>
<dbReference type="Proteomes" id="UP000177996">
    <property type="component" value="Unassembled WGS sequence"/>
</dbReference>
<organism evidence="1 2">
    <name type="scientific">Candidatus Lloydbacteria bacterium RIFCSPHIGHO2_02_FULL_50_13</name>
    <dbReference type="NCBI Taxonomy" id="1798661"/>
    <lineage>
        <taxon>Bacteria</taxon>
        <taxon>Candidatus Lloydiibacteriota</taxon>
    </lineage>
</organism>
<evidence type="ECO:0000313" key="2">
    <source>
        <dbReference type="Proteomes" id="UP000177996"/>
    </source>
</evidence>
<name>A0A1G2D0L2_9BACT</name>
<comment type="caution">
    <text evidence="1">The sequence shown here is derived from an EMBL/GenBank/DDBJ whole genome shotgun (WGS) entry which is preliminary data.</text>
</comment>
<proteinExistence type="predicted"/>
<dbReference type="EMBL" id="MHLL01000067">
    <property type="protein sequence ID" value="OGZ07164.1"/>
    <property type="molecule type" value="Genomic_DNA"/>
</dbReference>
<accession>A0A1G2D0L2</accession>
<evidence type="ECO:0000313" key="1">
    <source>
        <dbReference type="EMBL" id="OGZ07164.1"/>
    </source>
</evidence>